<proteinExistence type="predicted"/>
<keyword evidence="8 10" id="KW-0408">Iron</keyword>
<keyword evidence="3" id="KW-0812">Transmembrane</keyword>
<protein>
    <submittedName>
        <fullName evidence="11">Cytochrome c-type biogenesis protein CcmE</fullName>
    </submittedName>
</protein>
<evidence type="ECO:0000256" key="10">
    <source>
        <dbReference type="PIRSR" id="PIRSR604329-50"/>
    </source>
</evidence>
<dbReference type="SUPFAM" id="SSF82093">
    <property type="entry name" value="Heme chaperone CcmE"/>
    <property type="match status" value="1"/>
</dbReference>
<comment type="subcellular location">
    <subcellularLocation>
        <location evidence="1">Membrane</location>
    </subcellularLocation>
</comment>
<reference evidence="11 12" key="1">
    <citation type="submission" date="2018-03" db="EMBL/GenBank/DDBJ databases">
        <title>Genomic Encyclopedia of Archaeal and Bacterial Type Strains, Phase II (KMG-II): from individual species to whole genera.</title>
        <authorList>
            <person name="Goeker M."/>
        </authorList>
    </citation>
    <scope>NUCLEOTIDE SEQUENCE [LARGE SCALE GENOMIC DNA]</scope>
    <source>
        <strain evidence="11 12">DSM 45348</strain>
    </source>
</reference>
<keyword evidence="4 10" id="KW-0479">Metal-binding</keyword>
<dbReference type="Pfam" id="PF03100">
    <property type="entry name" value="CcmE"/>
    <property type="match status" value="1"/>
</dbReference>
<accession>A0A2T0RG88</accession>
<evidence type="ECO:0000256" key="4">
    <source>
        <dbReference type="ARBA" id="ARBA00022723"/>
    </source>
</evidence>
<dbReference type="PANTHER" id="PTHR34128:SF2">
    <property type="entry name" value="CYTOCHROME C-TYPE BIOGENESIS PROTEIN CCME HOMOLOG, MITOCHONDRIAL"/>
    <property type="match status" value="1"/>
</dbReference>
<evidence type="ECO:0000256" key="8">
    <source>
        <dbReference type="ARBA" id="ARBA00023004"/>
    </source>
</evidence>
<keyword evidence="7" id="KW-1133">Transmembrane helix</keyword>
<dbReference type="GO" id="GO:0020037">
    <property type="term" value="F:heme binding"/>
    <property type="evidence" value="ECO:0007669"/>
    <property type="project" value="InterPro"/>
</dbReference>
<dbReference type="GO" id="GO:0017003">
    <property type="term" value="P:protein-heme linkage"/>
    <property type="evidence" value="ECO:0007669"/>
    <property type="project" value="InterPro"/>
</dbReference>
<dbReference type="PANTHER" id="PTHR34128">
    <property type="entry name" value="CYTOCHROME C-TYPE BIOGENESIS PROTEIN CCME HOMOLOG, MITOCHONDRIAL"/>
    <property type="match status" value="1"/>
</dbReference>
<dbReference type="Gene3D" id="2.40.50.140">
    <property type="entry name" value="Nucleic acid-binding proteins"/>
    <property type="match status" value="1"/>
</dbReference>
<dbReference type="GO" id="GO:0005886">
    <property type="term" value="C:plasma membrane"/>
    <property type="evidence" value="ECO:0007669"/>
    <property type="project" value="InterPro"/>
</dbReference>
<dbReference type="GO" id="GO:0017004">
    <property type="term" value="P:cytochrome complex assembly"/>
    <property type="evidence" value="ECO:0007669"/>
    <property type="project" value="UniProtKB-KW"/>
</dbReference>
<organism evidence="11 12">
    <name type="scientific">Pseudosporangium ferrugineum</name>
    <dbReference type="NCBI Taxonomy" id="439699"/>
    <lineage>
        <taxon>Bacteria</taxon>
        <taxon>Bacillati</taxon>
        <taxon>Actinomycetota</taxon>
        <taxon>Actinomycetes</taxon>
        <taxon>Micromonosporales</taxon>
        <taxon>Micromonosporaceae</taxon>
        <taxon>Pseudosporangium</taxon>
    </lineage>
</organism>
<dbReference type="EMBL" id="PVZG01000025">
    <property type="protein sequence ID" value="PRY20183.1"/>
    <property type="molecule type" value="Genomic_DNA"/>
</dbReference>
<evidence type="ECO:0000256" key="6">
    <source>
        <dbReference type="ARBA" id="ARBA00022968"/>
    </source>
</evidence>
<keyword evidence="9" id="KW-0472">Membrane</keyword>
<dbReference type="GO" id="GO:0046872">
    <property type="term" value="F:metal ion binding"/>
    <property type="evidence" value="ECO:0007669"/>
    <property type="project" value="UniProtKB-KW"/>
</dbReference>
<evidence type="ECO:0000256" key="3">
    <source>
        <dbReference type="ARBA" id="ARBA00022692"/>
    </source>
</evidence>
<evidence type="ECO:0000256" key="5">
    <source>
        <dbReference type="ARBA" id="ARBA00022748"/>
    </source>
</evidence>
<dbReference type="AlphaFoldDB" id="A0A2T0RG88"/>
<dbReference type="Proteomes" id="UP000239209">
    <property type="component" value="Unassembled WGS sequence"/>
</dbReference>
<feature type="binding site" description="covalent" evidence="10">
    <location>
        <position position="117"/>
    </location>
    <ligand>
        <name>heme</name>
        <dbReference type="ChEBI" id="CHEBI:30413"/>
    </ligand>
</feature>
<evidence type="ECO:0000256" key="2">
    <source>
        <dbReference type="ARBA" id="ARBA00022617"/>
    </source>
</evidence>
<keyword evidence="6" id="KW-0735">Signal-anchor</keyword>
<evidence type="ECO:0000313" key="12">
    <source>
        <dbReference type="Proteomes" id="UP000239209"/>
    </source>
</evidence>
<name>A0A2T0RG88_9ACTN</name>
<evidence type="ECO:0000256" key="7">
    <source>
        <dbReference type="ARBA" id="ARBA00022989"/>
    </source>
</evidence>
<gene>
    <name evidence="11" type="ORF">CLV70_12564</name>
</gene>
<comment type="caution">
    <text evidence="11">The sequence shown here is derived from an EMBL/GenBank/DDBJ whole genome shotgun (WGS) entry which is preliminary data.</text>
</comment>
<evidence type="ECO:0000256" key="9">
    <source>
        <dbReference type="ARBA" id="ARBA00023136"/>
    </source>
</evidence>
<sequence>MTPRRSRALLLLIVVAGVALLVAAGLQNTLTFYRSPSEVAGHMSAHERVRLGGEVVPGSLRTEGGLTRFRIGDGTTEIAVEQVADLPGTLREGQEAVVEGALDAEGVFRSDTVMAKHGNEYRPAEAGGQDSR</sequence>
<keyword evidence="5" id="KW-0201">Cytochrome c-type biogenesis</keyword>
<keyword evidence="2 10" id="KW-0349">Heme</keyword>
<evidence type="ECO:0000313" key="11">
    <source>
        <dbReference type="EMBL" id="PRY20183.1"/>
    </source>
</evidence>
<dbReference type="InterPro" id="IPR004329">
    <property type="entry name" value="CcmE"/>
</dbReference>
<evidence type="ECO:0000256" key="1">
    <source>
        <dbReference type="ARBA" id="ARBA00004370"/>
    </source>
</evidence>
<dbReference type="InterPro" id="IPR012340">
    <property type="entry name" value="NA-bd_OB-fold"/>
</dbReference>
<dbReference type="OrthoDB" id="9793584at2"/>
<feature type="binding site" description="axial binding residue" evidence="10">
    <location>
        <position position="121"/>
    </location>
    <ligand>
        <name>heme</name>
        <dbReference type="ChEBI" id="CHEBI:30413"/>
    </ligand>
    <ligandPart>
        <name>Fe</name>
        <dbReference type="ChEBI" id="CHEBI:18248"/>
    </ligandPart>
</feature>
<dbReference type="InterPro" id="IPR036127">
    <property type="entry name" value="CcmE-like_sf"/>
</dbReference>
<dbReference type="RefSeq" id="WP_158277888.1">
    <property type="nucleotide sequence ID" value="NZ_PVZG01000025.1"/>
</dbReference>
<keyword evidence="12" id="KW-1185">Reference proteome</keyword>